<dbReference type="RefSeq" id="XP_001887907.1">
    <property type="nucleotide sequence ID" value="XM_001887872.1"/>
</dbReference>
<sequence>MPSMVLSWSFKACYQLTSLWLRGEAKFVRVLRGVLAISFLFTVLAFSAFLIIIDPIHETGLVPTKDYRAPDILYDFNMELPVWSIVAFIDMRLPIASRPDVFKSAISVIPLWDNSSDYKPDCVPLPGNLTVGGKSQNVQSDPYIQAITIFCPSRRVGLNGNLPGHIPEAISRGMFDDSLVDARMRTVSILVGLTNNTNDVVANTIPTPMFPGLNLAGNISREFKRRFVKPPLASWGIFSSSTSFLVTGLSPLFYDPSSLIPRSPDTGTLRIFGQNDHSDWELHQDYRDKSVWSGLASVGGFWTFLNGAFGIIFGTRLVLILFASKVSLGAGIKPGSIFGIAHLFQRQRPADEHQENDIHQERLPLQITRTSRSTSPRPRN</sequence>
<organism evidence="4">
    <name type="scientific">Laccaria bicolor (strain S238N-H82 / ATCC MYA-4686)</name>
    <name type="common">Bicoloured deceiver</name>
    <name type="synonym">Laccaria laccata var. bicolor</name>
    <dbReference type="NCBI Taxonomy" id="486041"/>
    <lineage>
        <taxon>Eukaryota</taxon>
        <taxon>Fungi</taxon>
        <taxon>Dikarya</taxon>
        <taxon>Basidiomycota</taxon>
        <taxon>Agaricomycotina</taxon>
        <taxon>Agaricomycetes</taxon>
        <taxon>Agaricomycetidae</taxon>
        <taxon>Agaricales</taxon>
        <taxon>Agaricineae</taxon>
        <taxon>Hydnangiaceae</taxon>
        <taxon>Laccaria</taxon>
    </lineage>
</organism>
<dbReference type="AlphaFoldDB" id="B0DVD2"/>
<feature type="compositionally biased region" description="Low complexity" evidence="1">
    <location>
        <begin position="368"/>
        <end position="380"/>
    </location>
</feature>
<evidence type="ECO:0000313" key="3">
    <source>
        <dbReference type="EMBL" id="EDR01555.1"/>
    </source>
</evidence>
<dbReference type="GeneID" id="6083498"/>
<protein>
    <submittedName>
        <fullName evidence="3">Predicted protein</fullName>
    </submittedName>
</protein>
<reference evidence="3 4" key="1">
    <citation type="journal article" date="2008" name="Nature">
        <title>The genome of Laccaria bicolor provides insights into mycorrhizal symbiosis.</title>
        <authorList>
            <person name="Martin F."/>
            <person name="Aerts A."/>
            <person name="Ahren D."/>
            <person name="Brun A."/>
            <person name="Danchin E.G.J."/>
            <person name="Duchaussoy F."/>
            <person name="Gibon J."/>
            <person name="Kohler A."/>
            <person name="Lindquist E."/>
            <person name="Pereda V."/>
            <person name="Salamov A."/>
            <person name="Shapiro H.J."/>
            <person name="Wuyts J."/>
            <person name="Blaudez D."/>
            <person name="Buee M."/>
            <person name="Brokstein P."/>
            <person name="Canbaeck B."/>
            <person name="Cohen D."/>
            <person name="Courty P.E."/>
            <person name="Coutinho P.M."/>
            <person name="Delaruelle C."/>
            <person name="Detter J.C."/>
            <person name="Deveau A."/>
            <person name="DiFazio S."/>
            <person name="Duplessis S."/>
            <person name="Fraissinet-Tachet L."/>
            <person name="Lucic E."/>
            <person name="Frey-Klett P."/>
            <person name="Fourrey C."/>
            <person name="Feussner I."/>
            <person name="Gay G."/>
            <person name="Grimwood J."/>
            <person name="Hoegger P.J."/>
            <person name="Jain P."/>
            <person name="Kilaru S."/>
            <person name="Labbe J."/>
            <person name="Lin Y.C."/>
            <person name="Legue V."/>
            <person name="Le Tacon F."/>
            <person name="Marmeisse R."/>
            <person name="Melayah D."/>
            <person name="Montanini B."/>
            <person name="Muratet M."/>
            <person name="Nehls U."/>
            <person name="Niculita-Hirzel H."/>
            <person name="Oudot-Le Secq M.P."/>
            <person name="Peter M."/>
            <person name="Quesneville H."/>
            <person name="Rajashekar B."/>
            <person name="Reich M."/>
            <person name="Rouhier N."/>
            <person name="Schmutz J."/>
            <person name="Yin T."/>
            <person name="Chalot M."/>
            <person name="Henrissat B."/>
            <person name="Kuees U."/>
            <person name="Lucas S."/>
            <person name="Van de Peer Y."/>
            <person name="Podila G.K."/>
            <person name="Polle A."/>
            <person name="Pukkila P.J."/>
            <person name="Richardson P.M."/>
            <person name="Rouze P."/>
            <person name="Sanders I.R."/>
            <person name="Stajich J.E."/>
            <person name="Tunlid A."/>
            <person name="Tuskan G."/>
            <person name="Grigoriev I.V."/>
        </authorList>
    </citation>
    <scope>NUCLEOTIDE SEQUENCE [LARGE SCALE GENOMIC DNA]</scope>
    <source>
        <strain evidence="4">S238N-H82 / ATCC MYA-4686</strain>
    </source>
</reference>
<accession>B0DVD2</accession>
<feature type="compositionally biased region" description="Basic and acidic residues" evidence="1">
    <location>
        <begin position="351"/>
        <end position="362"/>
    </location>
</feature>
<keyword evidence="2" id="KW-1133">Transmembrane helix</keyword>
<proteinExistence type="predicted"/>
<keyword evidence="2" id="KW-0472">Membrane</keyword>
<evidence type="ECO:0000256" key="2">
    <source>
        <dbReference type="SAM" id="Phobius"/>
    </source>
</evidence>
<dbReference type="HOGENOM" id="CLU_061608_0_0_1"/>
<keyword evidence="2" id="KW-0812">Transmembrane</keyword>
<dbReference type="OrthoDB" id="3227921at2759"/>
<dbReference type="InParanoid" id="B0DVD2"/>
<gene>
    <name evidence="3" type="ORF">LACBIDRAFT_333248</name>
</gene>
<keyword evidence="4" id="KW-1185">Reference proteome</keyword>
<dbReference type="Proteomes" id="UP000001194">
    <property type="component" value="Unassembled WGS sequence"/>
</dbReference>
<name>B0DVD2_LACBS</name>
<feature type="region of interest" description="Disordered" evidence="1">
    <location>
        <begin position="351"/>
        <end position="380"/>
    </location>
</feature>
<evidence type="ECO:0000256" key="1">
    <source>
        <dbReference type="SAM" id="MobiDB-lite"/>
    </source>
</evidence>
<feature type="transmembrane region" description="Helical" evidence="2">
    <location>
        <begin position="30"/>
        <end position="52"/>
    </location>
</feature>
<evidence type="ECO:0000313" key="4">
    <source>
        <dbReference type="Proteomes" id="UP000001194"/>
    </source>
</evidence>
<dbReference type="EMBL" id="DS547138">
    <property type="protein sequence ID" value="EDR01555.1"/>
    <property type="molecule type" value="Genomic_DNA"/>
</dbReference>
<dbReference type="KEGG" id="lbc:LACBIDRAFT_333248"/>
<feature type="transmembrane region" description="Helical" evidence="2">
    <location>
        <begin position="301"/>
        <end position="323"/>
    </location>
</feature>
<feature type="transmembrane region" description="Helical" evidence="2">
    <location>
        <begin position="232"/>
        <end position="254"/>
    </location>
</feature>